<reference evidence="6" key="1">
    <citation type="submission" date="2018-11" db="EMBL/GenBank/DDBJ databases">
        <authorList>
            <consortium name="Genoscope - CEA"/>
            <person name="William W."/>
        </authorList>
    </citation>
    <scope>NUCLEOTIDE SEQUENCE</scope>
</reference>
<dbReference type="Gene3D" id="3.60.21.10">
    <property type="match status" value="1"/>
</dbReference>
<evidence type="ECO:0000256" key="4">
    <source>
        <dbReference type="ARBA" id="ARBA00023211"/>
    </source>
</evidence>
<accession>A0A3P6E4M5</accession>
<keyword evidence="4" id="KW-0464">Manganese</keyword>
<keyword evidence="3" id="KW-0378">Hydrolase</keyword>
<name>A0A3P6E4M5_BRAOL</name>
<dbReference type="InterPro" id="IPR006186">
    <property type="entry name" value="Ser/Thr-sp_prot-phosphatase"/>
</dbReference>
<dbReference type="Pfam" id="PF00149">
    <property type="entry name" value="Metallophos"/>
    <property type="match status" value="1"/>
</dbReference>
<keyword evidence="2" id="KW-0479">Metal-binding</keyword>
<protein>
    <recommendedName>
        <fullName evidence="1">protein-serine/threonine phosphatase</fullName>
        <ecNumber evidence="1">3.1.3.16</ecNumber>
    </recommendedName>
</protein>
<feature type="domain" description="Calcineurin-like phosphoesterase" evidence="5">
    <location>
        <begin position="58"/>
        <end position="118"/>
    </location>
</feature>
<dbReference type="EC" id="3.1.3.16" evidence="1"/>
<dbReference type="InterPro" id="IPR004843">
    <property type="entry name" value="Calcineurin-like_PHP"/>
</dbReference>
<dbReference type="SUPFAM" id="SSF56300">
    <property type="entry name" value="Metallo-dependent phosphatases"/>
    <property type="match status" value="1"/>
</dbReference>
<dbReference type="AlphaFoldDB" id="A0A3P6E4M5"/>
<dbReference type="EMBL" id="LR031875">
    <property type="protein sequence ID" value="VDD32956.1"/>
    <property type="molecule type" value="Genomic_DNA"/>
</dbReference>
<dbReference type="PRINTS" id="PR00114">
    <property type="entry name" value="STPHPHTASE"/>
</dbReference>
<dbReference type="GO" id="GO:0046872">
    <property type="term" value="F:metal ion binding"/>
    <property type="evidence" value="ECO:0007669"/>
    <property type="project" value="UniProtKB-KW"/>
</dbReference>
<organism evidence="6">
    <name type="scientific">Brassica oleracea</name>
    <name type="common">Wild cabbage</name>
    <dbReference type="NCBI Taxonomy" id="3712"/>
    <lineage>
        <taxon>Eukaryota</taxon>
        <taxon>Viridiplantae</taxon>
        <taxon>Streptophyta</taxon>
        <taxon>Embryophyta</taxon>
        <taxon>Tracheophyta</taxon>
        <taxon>Spermatophyta</taxon>
        <taxon>Magnoliopsida</taxon>
        <taxon>eudicotyledons</taxon>
        <taxon>Gunneridae</taxon>
        <taxon>Pentapetalae</taxon>
        <taxon>rosids</taxon>
        <taxon>malvids</taxon>
        <taxon>Brassicales</taxon>
        <taxon>Brassicaceae</taxon>
        <taxon>Brassiceae</taxon>
        <taxon>Brassica</taxon>
    </lineage>
</organism>
<evidence type="ECO:0000313" key="6">
    <source>
        <dbReference type="EMBL" id="VDD32956.1"/>
    </source>
</evidence>
<sequence>MDAATINLQAPSNEQRNLNKIILFPYGSVRGFPTMSGGSKTTDLFLYTFLKSTILRENHKSKQITQVFGFYDEYLRKYVNANVWEYFTEVIDYLPVIALMESQVFCLHGCSFSCLHWDKCQEGRTNVQTVEQQVCN</sequence>
<proteinExistence type="predicted"/>
<gene>
    <name evidence="6" type="ORF">BOLC9T58279H</name>
</gene>
<evidence type="ECO:0000256" key="1">
    <source>
        <dbReference type="ARBA" id="ARBA00013081"/>
    </source>
</evidence>
<dbReference type="SMR" id="A0A3P6E4M5"/>
<evidence type="ECO:0000256" key="3">
    <source>
        <dbReference type="ARBA" id="ARBA00022801"/>
    </source>
</evidence>
<evidence type="ECO:0000259" key="5">
    <source>
        <dbReference type="Pfam" id="PF00149"/>
    </source>
</evidence>
<evidence type="ECO:0000256" key="2">
    <source>
        <dbReference type="ARBA" id="ARBA00022723"/>
    </source>
</evidence>
<dbReference type="GO" id="GO:0004722">
    <property type="term" value="F:protein serine/threonine phosphatase activity"/>
    <property type="evidence" value="ECO:0007669"/>
    <property type="project" value="UniProtKB-EC"/>
</dbReference>
<dbReference type="InterPro" id="IPR029052">
    <property type="entry name" value="Metallo-depent_PP-like"/>
</dbReference>
<dbReference type="InterPro" id="IPR047129">
    <property type="entry name" value="PPA2-like"/>
</dbReference>
<dbReference type="PANTHER" id="PTHR45619">
    <property type="entry name" value="SERINE/THREONINE-PROTEIN PHOSPHATASE PP2A-RELATED"/>
    <property type="match status" value="1"/>
</dbReference>